<protein>
    <recommendedName>
        <fullName evidence="12">Coatomer subunit zeta</fullName>
    </recommendedName>
</protein>
<evidence type="ECO:0000313" key="15">
    <source>
        <dbReference type="Proteomes" id="UP000660262"/>
    </source>
</evidence>
<dbReference type="FunFam" id="3.30.450.60:FF:000014">
    <property type="entry name" value="Coatomer subunit zeta-2"/>
    <property type="match status" value="1"/>
</dbReference>
<dbReference type="Proteomes" id="UP000660262">
    <property type="component" value="Unassembled WGS sequence"/>
</dbReference>
<gene>
    <name evidence="14" type="ORF">PPROV_000031600</name>
</gene>
<evidence type="ECO:0000256" key="4">
    <source>
        <dbReference type="ARBA" id="ARBA00022448"/>
    </source>
</evidence>
<dbReference type="GO" id="GO:0006886">
    <property type="term" value="P:intracellular protein transport"/>
    <property type="evidence" value="ECO:0007669"/>
    <property type="project" value="TreeGrafter"/>
</dbReference>
<evidence type="ECO:0000256" key="2">
    <source>
        <dbReference type="ARBA" id="ARBA00006972"/>
    </source>
</evidence>
<dbReference type="InterPro" id="IPR011012">
    <property type="entry name" value="Longin-like_dom_sf"/>
</dbReference>
<dbReference type="GO" id="GO:0000139">
    <property type="term" value="C:Golgi membrane"/>
    <property type="evidence" value="ECO:0007669"/>
    <property type="project" value="UniProtKB-SubCell"/>
</dbReference>
<dbReference type="CDD" id="cd14829">
    <property type="entry name" value="Zeta-COP"/>
    <property type="match status" value="1"/>
</dbReference>
<dbReference type="PANTHER" id="PTHR11043:SF0">
    <property type="entry name" value="COATOMER SUBUNIT ZETA"/>
    <property type="match status" value="1"/>
</dbReference>
<dbReference type="Pfam" id="PF01217">
    <property type="entry name" value="Clat_adaptor_s"/>
    <property type="match status" value="1"/>
</dbReference>
<dbReference type="Gene3D" id="3.30.450.60">
    <property type="match status" value="1"/>
</dbReference>
<feature type="domain" description="AP complex mu/sigma subunit" evidence="13">
    <location>
        <begin position="14"/>
        <end position="155"/>
    </location>
</feature>
<comment type="similarity">
    <text evidence="2 12">Belongs to the adaptor complexes small subunit family.</text>
</comment>
<dbReference type="SUPFAM" id="SSF64356">
    <property type="entry name" value="SNARE-like"/>
    <property type="match status" value="1"/>
</dbReference>
<dbReference type="PANTHER" id="PTHR11043">
    <property type="entry name" value="ZETA-COAT PROTEIN"/>
    <property type="match status" value="1"/>
</dbReference>
<dbReference type="GO" id="GO:0006891">
    <property type="term" value="P:intra-Golgi vesicle-mediated transport"/>
    <property type="evidence" value="ECO:0007669"/>
    <property type="project" value="TreeGrafter"/>
</dbReference>
<name>A0A830H690_9CHLO</name>
<keyword evidence="5 12" id="KW-0963">Cytoplasm</keyword>
<accession>A0A830H690</accession>
<sequence length="185" mass="20367">MASLPPADPTCPRVKNVLLLDSEGRRIAVKYFCKDWPTINAQTKYEKSVFTKTSRSNARGEAEITMFDNVIVVYKFVSDLNFYVTGAADENELILNSILTAFFESVQLLLRNNVEKKTVLENLDLVLLALDEIVADGGVPLETEPQVVAARASMRGAGEDIPLAEQTFSQALATAKEQLAKSLRA</sequence>
<evidence type="ECO:0000256" key="10">
    <source>
        <dbReference type="ARBA" id="ARBA00023329"/>
    </source>
</evidence>
<organism evidence="14 15">
    <name type="scientific">Pycnococcus provasolii</name>
    <dbReference type="NCBI Taxonomy" id="41880"/>
    <lineage>
        <taxon>Eukaryota</taxon>
        <taxon>Viridiplantae</taxon>
        <taxon>Chlorophyta</taxon>
        <taxon>Pseudoscourfieldiophyceae</taxon>
        <taxon>Pseudoscourfieldiales</taxon>
        <taxon>Pycnococcaceae</taxon>
        <taxon>Pycnococcus</taxon>
    </lineage>
</organism>
<evidence type="ECO:0000256" key="3">
    <source>
        <dbReference type="ARBA" id="ARBA00011775"/>
    </source>
</evidence>
<reference evidence="14" key="1">
    <citation type="submission" date="2020-10" db="EMBL/GenBank/DDBJ databases">
        <title>Unveiling of a novel bifunctional photoreceptor, Dualchrome1, isolated from a cosmopolitan green alga.</title>
        <authorList>
            <person name="Suzuki S."/>
            <person name="Kawachi M."/>
        </authorList>
    </citation>
    <scope>NUCLEOTIDE SEQUENCE</scope>
    <source>
        <strain evidence="14">NIES 2893</strain>
    </source>
</reference>
<keyword evidence="7 12" id="KW-0653">Protein transport</keyword>
<keyword evidence="10 12" id="KW-0968">Cytoplasmic vesicle</keyword>
<comment type="caution">
    <text evidence="14">The sequence shown here is derived from an EMBL/GenBank/DDBJ whole genome shotgun (WGS) entry which is preliminary data.</text>
</comment>
<keyword evidence="15" id="KW-1185">Reference proteome</keyword>
<evidence type="ECO:0000256" key="5">
    <source>
        <dbReference type="ARBA" id="ARBA00022490"/>
    </source>
</evidence>
<evidence type="ECO:0000313" key="14">
    <source>
        <dbReference type="EMBL" id="GHP01560.1"/>
    </source>
</evidence>
<evidence type="ECO:0000256" key="7">
    <source>
        <dbReference type="ARBA" id="ARBA00022927"/>
    </source>
</evidence>
<proteinExistence type="inferred from homology"/>
<comment type="subunit">
    <text evidence="3 12">Oligomeric complex that consists of at least the alpha, beta, beta', gamma, delta, epsilon and zeta subunits.</text>
</comment>
<keyword evidence="4 12" id="KW-0813">Transport</keyword>
<dbReference type="OrthoDB" id="10249988at2759"/>
<evidence type="ECO:0000256" key="11">
    <source>
        <dbReference type="ARBA" id="ARBA00045555"/>
    </source>
</evidence>
<dbReference type="GO" id="GO:0030126">
    <property type="term" value="C:COPI vesicle coat"/>
    <property type="evidence" value="ECO:0007669"/>
    <property type="project" value="UniProtKB-UniRule"/>
</dbReference>
<keyword evidence="9 12" id="KW-0472">Membrane</keyword>
<dbReference type="GO" id="GO:0006890">
    <property type="term" value="P:retrograde vesicle-mediated transport, Golgi to endoplasmic reticulum"/>
    <property type="evidence" value="ECO:0007669"/>
    <property type="project" value="UniProtKB-UniRule"/>
</dbReference>
<evidence type="ECO:0000256" key="12">
    <source>
        <dbReference type="RuleBase" id="RU366053"/>
    </source>
</evidence>
<dbReference type="AlphaFoldDB" id="A0A830H690"/>
<dbReference type="InterPro" id="IPR022775">
    <property type="entry name" value="AP_mu_sigma_su"/>
</dbReference>
<dbReference type="EMBL" id="BNJQ01000001">
    <property type="protein sequence ID" value="GHP01560.1"/>
    <property type="molecule type" value="Genomic_DNA"/>
</dbReference>
<keyword evidence="8 12" id="KW-0333">Golgi apparatus</keyword>
<evidence type="ECO:0000256" key="9">
    <source>
        <dbReference type="ARBA" id="ARBA00023136"/>
    </source>
</evidence>
<dbReference type="InterPro" id="IPR039652">
    <property type="entry name" value="Coatomer_zeta"/>
</dbReference>
<evidence type="ECO:0000256" key="8">
    <source>
        <dbReference type="ARBA" id="ARBA00023034"/>
    </source>
</evidence>
<keyword evidence="6 12" id="KW-0931">ER-Golgi transport</keyword>
<comment type="subcellular location">
    <subcellularLocation>
        <location evidence="12">Cytoplasm</location>
    </subcellularLocation>
    <subcellularLocation>
        <location evidence="1 12">Golgi apparatus membrane</location>
        <topology evidence="1 12">Peripheral membrane protein</topology>
        <orientation evidence="1 12">Cytoplasmic side</orientation>
    </subcellularLocation>
    <subcellularLocation>
        <location evidence="12">Cytoplasmic vesicle</location>
        <location evidence="12">COPI-coated vesicle membrane</location>
        <topology evidence="12">Peripheral membrane protein</topology>
        <orientation evidence="12">Cytoplasmic side</orientation>
    </subcellularLocation>
</comment>
<evidence type="ECO:0000259" key="13">
    <source>
        <dbReference type="Pfam" id="PF01217"/>
    </source>
</evidence>
<evidence type="ECO:0000256" key="1">
    <source>
        <dbReference type="ARBA" id="ARBA00004255"/>
    </source>
</evidence>
<comment type="function">
    <text evidence="11">The coatomer is a cytosolic protein complex that binds to dilysine motifs and reversibly associates with Golgi non-clathrin-coated vesicles, which further mediate biosynthetic protein transport from the ER, via the Golgi up to the trans Golgi network. Coatomer complex is required for budding from Golgi membranes, and is essential for the retrograde Golgi-to-ER transport of dilysine-tagged proteins. The zeta subunit may be involved in regulating the coat assembly and, hence, the rate of biosynthetic protein transport due to its association-dissociation properties with the coatomer complex.</text>
</comment>
<evidence type="ECO:0000256" key="6">
    <source>
        <dbReference type="ARBA" id="ARBA00022892"/>
    </source>
</evidence>